<name>A0A1J1JAD2_PLAAG</name>
<reference evidence="1" key="1">
    <citation type="submission" date="2015-09" db="EMBL/GenBank/DDBJ databases">
        <authorList>
            <person name="Jackson K.R."/>
            <person name="Lunt B.L."/>
            <person name="Fisher J.N.B."/>
            <person name="Gardner A.V."/>
            <person name="Bailey M.E."/>
            <person name="Deus L.M."/>
            <person name="Earl A.S."/>
            <person name="Gibby P.D."/>
            <person name="Hartmann K.A."/>
            <person name="Liu J.E."/>
            <person name="Manci A.M."/>
            <person name="Nielsen D.A."/>
            <person name="Solomon M.B."/>
            <person name="Breakwell D.P."/>
            <person name="Burnett S.H."/>
            <person name="Grose J.H."/>
        </authorList>
    </citation>
    <scope>NUCLEOTIDE SEQUENCE</scope>
    <source>
        <strain evidence="1">7805</strain>
    </source>
</reference>
<gene>
    <name evidence="1" type="ORF">PLAM_0404</name>
</gene>
<accession>A0A1J1JAD2</accession>
<sequence length="54" mass="6551">MLYPERVELLADIHGNTHYLKRIQEFGDRWLRVVVNPNVEPNRVVTIFFDRRVK</sequence>
<protein>
    <submittedName>
        <fullName evidence="1">Uncharacterized protein</fullName>
    </submittedName>
</protein>
<dbReference type="EMBL" id="LO018304">
    <property type="protein sequence ID" value="CUM58371.1"/>
    <property type="molecule type" value="Genomic_DNA"/>
</dbReference>
<evidence type="ECO:0000313" key="1">
    <source>
        <dbReference type="EMBL" id="CUM58371.1"/>
    </source>
</evidence>
<dbReference type="AlphaFoldDB" id="A0A1J1JAD2"/>
<organism evidence="1">
    <name type="scientific">Planktothrix agardhii</name>
    <name type="common">Oscillatoria agardhii</name>
    <dbReference type="NCBI Taxonomy" id="1160"/>
    <lineage>
        <taxon>Bacteria</taxon>
        <taxon>Bacillati</taxon>
        <taxon>Cyanobacteriota</taxon>
        <taxon>Cyanophyceae</taxon>
        <taxon>Oscillatoriophycideae</taxon>
        <taxon>Oscillatoriales</taxon>
        <taxon>Microcoleaceae</taxon>
        <taxon>Planktothrix</taxon>
    </lineage>
</organism>
<proteinExistence type="predicted"/>